<keyword evidence="2 5" id="KW-0378">Hydrolase</keyword>
<organism evidence="5 6">
    <name type="scientific">Mucilaginibacter pedocola</name>
    <dbReference type="NCBI Taxonomy" id="1792845"/>
    <lineage>
        <taxon>Bacteria</taxon>
        <taxon>Pseudomonadati</taxon>
        <taxon>Bacteroidota</taxon>
        <taxon>Sphingobacteriia</taxon>
        <taxon>Sphingobacteriales</taxon>
        <taxon>Sphingobacteriaceae</taxon>
        <taxon>Mucilaginibacter</taxon>
    </lineage>
</organism>
<gene>
    <name evidence="5" type="ORF">BC343_09010</name>
</gene>
<keyword evidence="1 3" id="KW-0732">Signal</keyword>
<dbReference type="Proteomes" id="UP000189739">
    <property type="component" value="Unassembled WGS sequence"/>
</dbReference>
<dbReference type="GO" id="GO:0004553">
    <property type="term" value="F:hydrolase activity, hydrolyzing O-glycosyl compounds"/>
    <property type="evidence" value="ECO:0007669"/>
    <property type="project" value="UniProtKB-ARBA"/>
</dbReference>
<dbReference type="Pfam" id="PF17132">
    <property type="entry name" value="Glyco_hydro_106"/>
    <property type="match status" value="1"/>
</dbReference>
<evidence type="ECO:0000313" key="6">
    <source>
        <dbReference type="Proteomes" id="UP000189739"/>
    </source>
</evidence>
<dbReference type="PANTHER" id="PTHR43817:SF1">
    <property type="entry name" value="HYDROLASE, FAMILY 43, PUTATIVE (AFU_ORTHOLOGUE AFUA_3G01660)-RELATED"/>
    <property type="match status" value="1"/>
</dbReference>
<keyword evidence="6" id="KW-1185">Reference proteome</keyword>
<comment type="caution">
    <text evidence="5">The sequence shown here is derived from an EMBL/GenBank/DDBJ whole genome shotgun (WGS) entry which is preliminary data.</text>
</comment>
<dbReference type="Gene3D" id="2.60.120.260">
    <property type="entry name" value="Galactose-binding domain-like"/>
    <property type="match status" value="1"/>
</dbReference>
<dbReference type="InterPro" id="IPR008979">
    <property type="entry name" value="Galactose-bd-like_sf"/>
</dbReference>
<name>A0A1S9PCW2_9SPHI</name>
<dbReference type="InterPro" id="IPR054593">
    <property type="entry name" value="Beta-mannosidase-like_N2"/>
</dbReference>
<feature type="chain" id="PRO_5013272765" evidence="3">
    <location>
        <begin position="23"/>
        <end position="1004"/>
    </location>
</feature>
<dbReference type="NCBIfam" id="NF045579">
    <property type="entry name" value="rhamnoside_JR"/>
    <property type="match status" value="1"/>
</dbReference>
<feature type="signal peptide" evidence="3">
    <location>
        <begin position="1"/>
        <end position="22"/>
    </location>
</feature>
<accession>A0A1S9PCW2</accession>
<dbReference type="RefSeq" id="WP_078349491.1">
    <property type="nucleotide sequence ID" value="NZ_MBTF01000023.1"/>
</dbReference>
<sequence length="1004" mass="110367">MRFKFDLSLCLLLVFCALTTQAQIKTIRANFADPGNRYKPGVYWYFMDGNISRESVKKDLDAMKKAGIGSVLFLEVNVGVPQGKIELLTPQWLSIMSYAFSEAKKLGISVTLGIGPGWQGSGGPWVKPEDSMQMLVASETVVSSDGSKPVVLPVPDAPKPYFGEEGLTEDIKRQRAKYYRDVAVIAMPLNAGVPLLKDYKEKALYYRGPFSSTDTVKPNIPLEIIKDGGKAAEAADVVVLTDKMDKSGKLNWRPASGKWKVLRFVSRNNGAVSRPAPMPGMGLESNKMEKAAIAAHLKAYVEKIIGNYKNTTPNADAGLTALHIDSWESSSQNWTPAFITEFKKRRGYDAMPYLPVFNGHIIGNAEKSQRFLWDVRLTLQDLIFENHIAFVKTYAQQRGLGLSIEPYDLNQTSDLDMGSFATIPMAEFWSKGYGFNTGFTAAEASSMAHINGRSVVQAESFTALDTEGWKQHPGSMKDQGDWAFAAGINKFFFHTFANQFLPDSLKPGSTMGPFGVHWDSGQTWWPMVKPYHQYLTRSQYLLQQGRTVADILYLTPEGAPNVFLPPPSALTRDTIGDRKGFSFDGCTGNQLMKAYVKGHEIIFPSGASYKVLVLPAIKTMTPELLAKVASLIKSGAMVVGQAPQASPGLTNYPACDKQVATLAGTIWGSTNASTNIVYRKYGEGQIITGGALNELDGGLYPHYNATADLLKHLGAVEDFTANAPVRYTHRTDANWDIYFCANTSDKPISFDAKFRSAKGAPECWNAADGKISPVVYFSQTAGVTTIPMNLDAHESCFVVFAKDDTHKAKPGKLQISTDTLKDLSHDWQVAFNPKWGGPANAEFKDLTDWSTMADEGIKYYSGIAVYRKEFDLDGVDKAADGTVYLDLGQVKNIARVKLNGKDLGVVWTAPWRVDISSALKPTGNKLEIEVANLWPNRMIGDAKQPYDGPKNGQWPDWLLNGKPRPTKRYSFASATPYRENSKLLSSGLLGPVAIVRTKALIANK</sequence>
<evidence type="ECO:0000256" key="3">
    <source>
        <dbReference type="SAM" id="SignalP"/>
    </source>
</evidence>
<evidence type="ECO:0000313" key="5">
    <source>
        <dbReference type="EMBL" id="OOQ58780.1"/>
    </source>
</evidence>
<feature type="domain" description="Beta-mannosidase-like galactose-binding" evidence="4">
    <location>
        <begin position="865"/>
        <end position="945"/>
    </location>
</feature>
<dbReference type="Pfam" id="PF22666">
    <property type="entry name" value="Glyco_hydro_2_N2"/>
    <property type="match status" value="1"/>
</dbReference>
<dbReference type="SUPFAM" id="SSF49785">
    <property type="entry name" value="Galactose-binding domain-like"/>
    <property type="match status" value="1"/>
</dbReference>
<dbReference type="AlphaFoldDB" id="A0A1S9PCW2"/>
<dbReference type="PANTHER" id="PTHR43817">
    <property type="entry name" value="GLYCOSYL HYDROLASE"/>
    <property type="match status" value="1"/>
</dbReference>
<dbReference type="STRING" id="1792845.BC343_09010"/>
<evidence type="ECO:0000259" key="4">
    <source>
        <dbReference type="Pfam" id="PF22666"/>
    </source>
</evidence>
<proteinExistence type="predicted"/>
<dbReference type="OrthoDB" id="9761519at2"/>
<dbReference type="EMBL" id="MBTF01000023">
    <property type="protein sequence ID" value="OOQ58780.1"/>
    <property type="molecule type" value="Genomic_DNA"/>
</dbReference>
<evidence type="ECO:0000256" key="1">
    <source>
        <dbReference type="ARBA" id="ARBA00022729"/>
    </source>
</evidence>
<protein>
    <submittedName>
        <fullName evidence="5">Glycosyl hydrolase</fullName>
    </submittedName>
</protein>
<reference evidence="5 6" key="1">
    <citation type="submission" date="2016-07" db="EMBL/GenBank/DDBJ databases">
        <title>Genomic analysis of zinc-resistant bacterium Mucilaginibacter pedocola TBZ30.</title>
        <authorList>
            <person name="Huang J."/>
            <person name="Tang J."/>
        </authorList>
    </citation>
    <scope>NUCLEOTIDE SEQUENCE [LARGE SCALE GENOMIC DNA]</scope>
    <source>
        <strain evidence="5 6">TBZ30</strain>
    </source>
</reference>
<evidence type="ECO:0000256" key="2">
    <source>
        <dbReference type="ARBA" id="ARBA00022801"/>
    </source>
</evidence>